<evidence type="ECO:0000313" key="9">
    <source>
        <dbReference type="EMBL" id="OGG22552.1"/>
    </source>
</evidence>
<sequence>MPSSLFNFTRHFKKNPVPVPVAVSDSAPKDDQPSGAIQTSLPVADPTNPAIDATKRVGMDILSRLTQRTNKALMAAVDKAKELKIQYVDTEHILWGLLQDGGIYQLISDCKAVPGDLQQAIEKSFKQGSFTDQPHFSPRVKRVLELSLSAAKALGYEFISPEHLLLALSKEGEGMAAQTMSKMNLKLEVLNQKITGKKEGAEEEKKKESTLEQYTQDLTAKAKAGELDPVVGRSWEIERIIHILSRRTKNNPVLIGDAGVGKTAIIEGLAYKIAHGDVPETMLHKRILSLDLMSLIAGARHRGEFEERLKNLIKEVKAASGGIILFIDELHNMVGAGSGGEGTMDASNILKPSLARGELQTIGTTTVTEYRKYIEKDPALERRFQPVLVNEPTAEVAIQMLMAIRDKYEAFHRVKISDDAIEEAVKLSQRYIGDRFLPDKAVDLIDEGAASVRLPAISLPEEIKDTQDKIKRLGIETQDTQKSGDSLQMDKISRETEELNKKLTNLQEQYEIKKSTTTNIVTPDIIADIVSKWTNIPVSRLSESDSAKLIDLENIIHKRLIDQEEAVQAVSEAVRRGRAGLKSNKRPIGSFIFMGPTGVGKTELAKALAEILFGAEEMMVRLDMTEYMEKHEVAKLIGAPPGYVGYDEGGQLTEAVRRRPYSVVLFDEIEKAHPDVFNILIQLLDDGRLTDNKGHTISFKNTIVICTSNLGSGIIQEELLKNQNSLPQQDSADGGTDSIPIKSGQIAQPKADQPMAENSQVKTQNGGDNSDDSVPDSLNTSWDGQDIKQAQTAPSSIVEKPDQNGPQTEGDEVVFQRMTGRLMEELKKFFRPELLNRFDEVVVFRPLSREHMKEIVALQIKGLIKMLEEKNMRIRVTDEASAYLAEQGYDPVYGARPLRRALQRLVENEISSMIIRGELKEGETISVEAKDEELSFQVEGRIKDIPPPVAEPKTAEDANPPTPEARLADLLSTSSEDQSAGFPTANGDSSKLKQPSPAL</sequence>
<dbReference type="InterPro" id="IPR003959">
    <property type="entry name" value="ATPase_AAA_core"/>
</dbReference>
<keyword evidence="3" id="KW-0067">ATP-binding</keyword>
<organism evidence="9 10">
    <name type="scientific">Candidatus Gottesmanbacteria bacterium RIFCSPHIGHO2_02_FULL_40_13</name>
    <dbReference type="NCBI Taxonomy" id="1798384"/>
    <lineage>
        <taxon>Bacteria</taxon>
        <taxon>Candidatus Gottesmaniibacteriota</taxon>
    </lineage>
</organism>
<dbReference type="CDD" id="cd19499">
    <property type="entry name" value="RecA-like_ClpB_Hsp104-like"/>
    <property type="match status" value="1"/>
</dbReference>
<dbReference type="PROSITE" id="PS00870">
    <property type="entry name" value="CLPAB_1"/>
    <property type="match status" value="1"/>
</dbReference>
<evidence type="ECO:0000259" key="8">
    <source>
        <dbReference type="PROSITE" id="PS51903"/>
    </source>
</evidence>
<feature type="compositionally biased region" description="Polar residues" evidence="7">
    <location>
        <begin position="776"/>
        <end position="795"/>
    </location>
</feature>
<evidence type="ECO:0000256" key="7">
    <source>
        <dbReference type="SAM" id="MobiDB-lite"/>
    </source>
</evidence>
<dbReference type="Pfam" id="PF00004">
    <property type="entry name" value="AAA"/>
    <property type="match status" value="1"/>
</dbReference>
<dbReference type="SUPFAM" id="SSF52540">
    <property type="entry name" value="P-loop containing nucleoside triphosphate hydrolases"/>
    <property type="match status" value="2"/>
</dbReference>
<dbReference type="Pfam" id="PF07724">
    <property type="entry name" value="AAA_2"/>
    <property type="match status" value="1"/>
</dbReference>
<dbReference type="Pfam" id="PF02861">
    <property type="entry name" value="Clp_N"/>
    <property type="match status" value="1"/>
</dbReference>
<dbReference type="InterPro" id="IPR001270">
    <property type="entry name" value="ClpA/B"/>
</dbReference>
<dbReference type="Gene3D" id="1.10.1780.10">
    <property type="entry name" value="Clp, N-terminal domain"/>
    <property type="match status" value="1"/>
</dbReference>
<dbReference type="SMART" id="SM00382">
    <property type="entry name" value="AAA"/>
    <property type="match status" value="2"/>
</dbReference>
<dbReference type="SUPFAM" id="SSF81923">
    <property type="entry name" value="Double Clp-N motif"/>
    <property type="match status" value="1"/>
</dbReference>
<dbReference type="GO" id="GO:0034605">
    <property type="term" value="P:cellular response to heat"/>
    <property type="evidence" value="ECO:0007669"/>
    <property type="project" value="TreeGrafter"/>
</dbReference>
<keyword evidence="1 5" id="KW-0677">Repeat</keyword>
<dbReference type="GO" id="GO:0016887">
    <property type="term" value="F:ATP hydrolysis activity"/>
    <property type="evidence" value="ECO:0007669"/>
    <property type="project" value="InterPro"/>
</dbReference>
<feature type="coiled-coil region" evidence="6">
    <location>
        <begin position="489"/>
        <end position="516"/>
    </location>
</feature>
<evidence type="ECO:0000313" key="10">
    <source>
        <dbReference type="Proteomes" id="UP000177092"/>
    </source>
</evidence>
<accession>A0A1F6ADQ4</accession>
<dbReference type="InterPro" id="IPR004176">
    <property type="entry name" value="Clp_R_N"/>
</dbReference>
<dbReference type="InterPro" id="IPR050130">
    <property type="entry name" value="ClpA_ClpB"/>
</dbReference>
<dbReference type="PROSITE" id="PS51903">
    <property type="entry name" value="CLP_R"/>
    <property type="match status" value="1"/>
</dbReference>
<gene>
    <name evidence="9" type="ORF">A3D03_00215</name>
</gene>
<feature type="region of interest" description="Disordered" evidence="7">
    <location>
        <begin position="938"/>
        <end position="999"/>
    </location>
</feature>
<dbReference type="InterPro" id="IPR019489">
    <property type="entry name" value="Clp_ATPase_C"/>
</dbReference>
<keyword evidence="2" id="KW-0547">Nucleotide-binding</keyword>
<evidence type="ECO:0000256" key="1">
    <source>
        <dbReference type="ARBA" id="ARBA00022737"/>
    </source>
</evidence>
<feature type="domain" description="Clp R" evidence="8">
    <location>
        <begin position="62"/>
        <end position="201"/>
    </location>
</feature>
<comment type="caution">
    <text evidence="9">The sequence shown here is derived from an EMBL/GenBank/DDBJ whole genome shotgun (WGS) entry which is preliminary data.</text>
</comment>
<evidence type="ECO:0000256" key="3">
    <source>
        <dbReference type="ARBA" id="ARBA00022840"/>
    </source>
</evidence>
<dbReference type="InterPro" id="IPR003593">
    <property type="entry name" value="AAA+_ATPase"/>
</dbReference>
<dbReference type="Gene3D" id="3.40.50.300">
    <property type="entry name" value="P-loop containing nucleotide triphosphate hydrolases"/>
    <property type="match status" value="2"/>
</dbReference>
<dbReference type="Pfam" id="PF10431">
    <property type="entry name" value="ClpB_D2-small"/>
    <property type="match status" value="1"/>
</dbReference>
<dbReference type="InterPro" id="IPR027417">
    <property type="entry name" value="P-loop_NTPase"/>
</dbReference>
<dbReference type="PANTHER" id="PTHR11638">
    <property type="entry name" value="ATP-DEPENDENT CLP PROTEASE"/>
    <property type="match status" value="1"/>
</dbReference>
<feature type="compositionally biased region" description="Polar residues" evidence="7">
    <location>
        <begin position="756"/>
        <end position="768"/>
    </location>
</feature>
<evidence type="ECO:0000256" key="6">
    <source>
        <dbReference type="SAM" id="Coils"/>
    </source>
</evidence>
<protein>
    <recommendedName>
        <fullName evidence="8">Clp R domain-containing protein</fullName>
    </recommendedName>
</protein>
<dbReference type="PRINTS" id="PR00300">
    <property type="entry name" value="CLPPROTEASEA"/>
</dbReference>
<dbReference type="Proteomes" id="UP000177092">
    <property type="component" value="Unassembled WGS sequence"/>
</dbReference>
<dbReference type="GO" id="GO:0005524">
    <property type="term" value="F:ATP binding"/>
    <property type="evidence" value="ECO:0007669"/>
    <property type="project" value="UniProtKB-KW"/>
</dbReference>
<keyword evidence="6" id="KW-0175">Coiled coil</keyword>
<evidence type="ECO:0000256" key="5">
    <source>
        <dbReference type="PROSITE-ProRule" id="PRU01251"/>
    </source>
</evidence>
<dbReference type="EMBL" id="MFJN01000001">
    <property type="protein sequence ID" value="OGG22552.1"/>
    <property type="molecule type" value="Genomic_DNA"/>
</dbReference>
<name>A0A1F6ADQ4_9BACT</name>
<dbReference type="InterPro" id="IPR036628">
    <property type="entry name" value="Clp_N_dom_sf"/>
</dbReference>
<dbReference type="AlphaFoldDB" id="A0A1F6ADQ4"/>
<evidence type="ECO:0000256" key="4">
    <source>
        <dbReference type="ARBA" id="ARBA00023186"/>
    </source>
</evidence>
<feature type="region of interest" description="Disordered" evidence="7">
    <location>
        <begin position="19"/>
        <end position="48"/>
    </location>
</feature>
<dbReference type="Pfam" id="PF17871">
    <property type="entry name" value="AAA_lid_9"/>
    <property type="match status" value="1"/>
</dbReference>
<dbReference type="InterPro" id="IPR041546">
    <property type="entry name" value="ClpA/ClpB_AAA_lid"/>
</dbReference>
<dbReference type="FunFam" id="3.40.50.300:FF:000010">
    <property type="entry name" value="Chaperone clpB 1, putative"/>
    <property type="match status" value="1"/>
</dbReference>
<dbReference type="GO" id="GO:0005737">
    <property type="term" value="C:cytoplasm"/>
    <property type="evidence" value="ECO:0007669"/>
    <property type="project" value="TreeGrafter"/>
</dbReference>
<dbReference type="FunFam" id="3.40.50.300:FF:000025">
    <property type="entry name" value="ATP-dependent Clp protease subunit"/>
    <property type="match status" value="1"/>
</dbReference>
<feature type="region of interest" description="Disordered" evidence="7">
    <location>
        <begin position="726"/>
        <end position="810"/>
    </location>
</feature>
<dbReference type="CDD" id="cd00009">
    <property type="entry name" value="AAA"/>
    <property type="match status" value="1"/>
</dbReference>
<dbReference type="STRING" id="1798384.A3D03_00215"/>
<dbReference type="SMART" id="SM01086">
    <property type="entry name" value="ClpB_D2-small"/>
    <property type="match status" value="1"/>
</dbReference>
<keyword evidence="4" id="KW-0143">Chaperone</keyword>
<dbReference type="PANTHER" id="PTHR11638:SF18">
    <property type="entry name" value="HEAT SHOCK PROTEIN 104"/>
    <property type="match status" value="1"/>
</dbReference>
<dbReference type="InterPro" id="IPR018368">
    <property type="entry name" value="ClpA/B_CS1"/>
</dbReference>
<dbReference type="Gene3D" id="4.10.860.10">
    <property type="entry name" value="UVR domain"/>
    <property type="match status" value="1"/>
</dbReference>
<dbReference type="Gene3D" id="1.10.8.60">
    <property type="match status" value="2"/>
</dbReference>
<dbReference type="FunFam" id="1.10.8.60:FF:000017">
    <property type="entry name" value="ATP-dependent chaperone ClpB"/>
    <property type="match status" value="1"/>
</dbReference>
<evidence type="ECO:0000256" key="2">
    <source>
        <dbReference type="ARBA" id="ARBA00022741"/>
    </source>
</evidence>
<proteinExistence type="predicted"/>
<reference evidence="9 10" key="1">
    <citation type="journal article" date="2016" name="Nat. Commun.">
        <title>Thousands of microbial genomes shed light on interconnected biogeochemical processes in an aquifer system.</title>
        <authorList>
            <person name="Anantharaman K."/>
            <person name="Brown C.T."/>
            <person name="Hug L.A."/>
            <person name="Sharon I."/>
            <person name="Castelle C.J."/>
            <person name="Probst A.J."/>
            <person name="Thomas B.C."/>
            <person name="Singh A."/>
            <person name="Wilkins M.J."/>
            <person name="Karaoz U."/>
            <person name="Brodie E.L."/>
            <person name="Williams K.H."/>
            <person name="Hubbard S.S."/>
            <person name="Banfield J.F."/>
        </authorList>
    </citation>
    <scope>NUCLEOTIDE SEQUENCE [LARGE SCALE GENOMIC DNA]</scope>
</reference>